<sequence>MDFDCPSAFPLEDVSYGQNVVPYFDLGAQGSSFGQNPYDFPLPQHQSYAPNAFAQPPHLPPQFDIDLSPFVSPNDYTPSFPYYPSPEHLSGELSPTHLPFEIPFPELPIEGPSTAQPTAPSVPLLPFLYTPPTPEEIENFHFCPFTENGQICGHVYWGNGSQKAIHRHLKKHMVLGVNAKCWACPNLRCMTNPMKLYKRGEQLKVHRKSCDAKSLNPHYVLLPDIILGNDREATSWIEAGKPLRESIKRKLRSGVPWSPALLGPVTRLS</sequence>
<name>A0A9P6HFB9_9AGAM</name>
<gene>
    <name evidence="1" type="ORF">BJ322DRAFT_1020031</name>
</gene>
<dbReference type="Proteomes" id="UP000736335">
    <property type="component" value="Unassembled WGS sequence"/>
</dbReference>
<evidence type="ECO:0000313" key="1">
    <source>
        <dbReference type="EMBL" id="KAF9785837.1"/>
    </source>
</evidence>
<dbReference type="EMBL" id="WIUZ02000006">
    <property type="protein sequence ID" value="KAF9785837.1"/>
    <property type="molecule type" value="Genomic_DNA"/>
</dbReference>
<keyword evidence="2" id="KW-1185">Reference proteome</keyword>
<accession>A0A9P6HFB9</accession>
<reference evidence="1" key="1">
    <citation type="journal article" date="2020" name="Nat. Commun.">
        <title>Large-scale genome sequencing of mycorrhizal fungi provides insights into the early evolution of symbiotic traits.</title>
        <authorList>
            <person name="Miyauchi S."/>
            <person name="Kiss E."/>
            <person name="Kuo A."/>
            <person name="Drula E."/>
            <person name="Kohler A."/>
            <person name="Sanchez-Garcia M."/>
            <person name="Morin E."/>
            <person name="Andreopoulos B."/>
            <person name="Barry K.W."/>
            <person name="Bonito G."/>
            <person name="Buee M."/>
            <person name="Carver A."/>
            <person name="Chen C."/>
            <person name="Cichocki N."/>
            <person name="Clum A."/>
            <person name="Culley D."/>
            <person name="Crous P.W."/>
            <person name="Fauchery L."/>
            <person name="Girlanda M."/>
            <person name="Hayes R.D."/>
            <person name="Keri Z."/>
            <person name="LaButti K."/>
            <person name="Lipzen A."/>
            <person name="Lombard V."/>
            <person name="Magnuson J."/>
            <person name="Maillard F."/>
            <person name="Murat C."/>
            <person name="Nolan M."/>
            <person name="Ohm R.A."/>
            <person name="Pangilinan J."/>
            <person name="Pereira M.F."/>
            <person name="Perotto S."/>
            <person name="Peter M."/>
            <person name="Pfister S."/>
            <person name="Riley R."/>
            <person name="Sitrit Y."/>
            <person name="Stielow J.B."/>
            <person name="Szollosi G."/>
            <person name="Zifcakova L."/>
            <person name="Stursova M."/>
            <person name="Spatafora J.W."/>
            <person name="Tedersoo L."/>
            <person name="Vaario L.M."/>
            <person name="Yamada A."/>
            <person name="Yan M."/>
            <person name="Wang P."/>
            <person name="Xu J."/>
            <person name="Bruns T."/>
            <person name="Baldrian P."/>
            <person name="Vilgalys R."/>
            <person name="Dunand C."/>
            <person name="Henrissat B."/>
            <person name="Grigoriev I.V."/>
            <person name="Hibbett D."/>
            <person name="Nagy L.G."/>
            <person name="Martin F.M."/>
        </authorList>
    </citation>
    <scope>NUCLEOTIDE SEQUENCE</scope>
    <source>
        <strain evidence="1">UH-Tt-Lm1</strain>
    </source>
</reference>
<organism evidence="1 2">
    <name type="scientific">Thelephora terrestris</name>
    <dbReference type="NCBI Taxonomy" id="56493"/>
    <lineage>
        <taxon>Eukaryota</taxon>
        <taxon>Fungi</taxon>
        <taxon>Dikarya</taxon>
        <taxon>Basidiomycota</taxon>
        <taxon>Agaricomycotina</taxon>
        <taxon>Agaricomycetes</taxon>
        <taxon>Thelephorales</taxon>
        <taxon>Thelephoraceae</taxon>
        <taxon>Thelephora</taxon>
    </lineage>
</organism>
<reference evidence="1" key="2">
    <citation type="submission" date="2020-11" db="EMBL/GenBank/DDBJ databases">
        <authorList>
            <consortium name="DOE Joint Genome Institute"/>
            <person name="Kuo A."/>
            <person name="Miyauchi S."/>
            <person name="Kiss E."/>
            <person name="Drula E."/>
            <person name="Kohler A."/>
            <person name="Sanchez-Garcia M."/>
            <person name="Andreopoulos B."/>
            <person name="Barry K.W."/>
            <person name="Bonito G."/>
            <person name="Buee M."/>
            <person name="Carver A."/>
            <person name="Chen C."/>
            <person name="Cichocki N."/>
            <person name="Clum A."/>
            <person name="Culley D."/>
            <person name="Crous P.W."/>
            <person name="Fauchery L."/>
            <person name="Girlanda M."/>
            <person name="Hayes R."/>
            <person name="Keri Z."/>
            <person name="Labutti K."/>
            <person name="Lipzen A."/>
            <person name="Lombard V."/>
            <person name="Magnuson J."/>
            <person name="Maillard F."/>
            <person name="Morin E."/>
            <person name="Murat C."/>
            <person name="Nolan M."/>
            <person name="Ohm R."/>
            <person name="Pangilinan J."/>
            <person name="Pereira M."/>
            <person name="Perotto S."/>
            <person name="Peter M."/>
            <person name="Riley R."/>
            <person name="Sitrit Y."/>
            <person name="Stielow B."/>
            <person name="Szollosi G."/>
            <person name="Zifcakova L."/>
            <person name="Stursova M."/>
            <person name="Spatafora J.W."/>
            <person name="Tedersoo L."/>
            <person name="Vaario L.-M."/>
            <person name="Yamada A."/>
            <person name="Yan M."/>
            <person name="Wang P."/>
            <person name="Xu J."/>
            <person name="Bruns T."/>
            <person name="Baldrian P."/>
            <person name="Vilgalys R."/>
            <person name="Henrissat B."/>
            <person name="Grigoriev I.V."/>
            <person name="Hibbett D."/>
            <person name="Nagy L.G."/>
            <person name="Martin F.M."/>
        </authorList>
    </citation>
    <scope>NUCLEOTIDE SEQUENCE</scope>
    <source>
        <strain evidence="1">UH-Tt-Lm1</strain>
    </source>
</reference>
<dbReference type="AlphaFoldDB" id="A0A9P6HFB9"/>
<proteinExistence type="predicted"/>
<evidence type="ECO:0000313" key="2">
    <source>
        <dbReference type="Proteomes" id="UP000736335"/>
    </source>
</evidence>
<comment type="caution">
    <text evidence="1">The sequence shown here is derived from an EMBL/GenBank/DDBJ whole genome shotgun (WGS) entry which is preliminary data.</text>
</comment>
<protein>
    <submittedName>
        <fullName evidence="1">Uncharacterized protein</fullName>
    </submittedName>
</protein>